<accession>A0A8T4IED2</accession>
<name>A0A8T4IED2_9SPHN</name>
<feature type="transmembrane region" description="Helical" evidence="1">
    <location>
        <begin position="268"/>
        <end position="285"/>
    </location>
</feature>
<dbReference type="RefSeq" id="WP_284054181.1">
    <property type="nucleotide sequence ID" value="NZ_JAGRQC010000003.1"/>
</dbReference>
<keyword evidence="1" id="KW-0472">Membrane</keyword>
<keyword evidence="1" id="KW-0812">Transmembrane</keyword>
<dbReference type="EMBL" id="JAGRQC010000003">
    <property type="protein sequence ID" value="MBR0552920.1"/>
    <property type="molecule type" value="Genomic_DNA"/>
</dbReference>
<dbReference type="Pfam" id="PF12412">
    <property type="entry name" value="DUF3667"/>
    <property type="match status" value="1"/>
</dbReference>
<reference evidence="2" key="1">
    <citation type="submission" date="2021-04" db="EMBL/GenBank/DDBJ databases">
        <title>Ouciella asimina sp. nov., isolated from the surface seawater in the hydrothermal field of Okinawa Trough.</title>
        <authorList>
            <person name="Shuang W."/>
        </authorList>
    </citation>
    <scope>NUCLEOTIDE SEQUENCE</scope>
    <source>
        <strain evidence="2">LXI357</strain>
    </source>
</reference>
<feature type="transmembrane region" description="Helical" evidence="1">
    <location>
        <begin position="238"/>
        <end position="256"/>
    </location>
</feature>
<keyword evidence="1" id="KW-1133">Transmembrane helix</keyword>
<proteinExistence type="predicted"/>
<evidence type="ECO:0000313" key="3">
    <source>
        <dbReference type="Proteomes" id="UP000676996"/>
    </source>
</evidence>
<evidence type="ECO:0000313" key="2">
    <source>
        <dbReference type="EMBL" id="MBR0552920.1"/>
    </source>
</evidence>
<gene>
    <name evidence="2" type="ORF">J7S20_10420</name>
</gene>
<feature type="transmembrane region" description="Helical" evidence="1">
    <location>
        <begin position="291"/>
        <end position="309"/>
    </location>
</feature>
<comment type="caution">
    <text evidence="2">The sequence shown here is derived from an EMBL/GenBank/DDBJ whole genome shotgun (WGS) entry which is preliminary data.</text>
</comment>
<feature type="transmembrane region" description="Helical" evidence="1">
    <location>
        <begin position="106"/>
        <end position="127"/>
    </location>
</feature>
<dbReference type="AlphaFoldDB" id="A0A8T4IED2"/>
<keyword evidence="3" id="KW-1185">Reference proteome</keyword>
<protein>
    <submittedName>
        <fullName evidence="2">DUF3667 domain-containing protein</fullName>
    </submittedName>
</protein>
<sequence>MTGGLEAAGDIATGALIGRAIEPSRGEHAGDGDGGLCLNCGTALVGPHCHRCGQDAHVHRSIGAIGHELLHGVLHFEGKLWRTLPMLAWHPGVLTRRYIAGERARFVTPMALFLFSIFTMFAVFSIIGLSPPAEVGNVVQVRDGMEQVTKRTEKARADLVEQRNALNPGDPERTRIDARIAKIDGDLESLKHVPSVIDLKEGEANINSGWDRLDHGIEKWRKNPGLMLYKLQSSGYKFSWLLIPISLPFMWSLFFWKRGIHMYDHAVFVTYSIAFMSLLFIALTIAGAFGVGMTALSIVGVTIPLWHIHRQLKEAYRLSRFSALWRELMLLFYMILIGTIFFVALLMLGMLG</sequence>
<organism evidence="2 3">
    <name type="scientific">Stakelama marina</name>
    <dbReference type="NCBI Taxonomy" id="2826939"/>
    <lineage>
        <taxon>Bacteria</taxon>
        <taxon>Pseudomonadati</taxon>
        <taxon>Pseudomonadota</taxon>
        <taxon>Alphaproteobacteria</taxon>
        <taxon>Sphingomonadales</taxon>
        <taxon>Sphingomonadaceae</taxon>
        <taxon>Stakelama</taxon>
    </lineage>
</organism>
<dbReference type="Proteomes" id="UP000676996">
    <property type="component" value="Unassembled WGS sequence"/>
</dbReference>
<feature type="transmembrane region" description="Helical" evidence="1">
    <location>
        <begin position="330"/>
        <end position="351"/>
    </location>
</feature>
<evidence type="ECO:0000256" key="1">
    <source>
        <dbReference type="SAM" id="Phobius"/>
    </source>
</evidence>
<dbReference type="InterPro" id="IPR022134">
    <property type="entry name" value="DUF3667"/>
</dbReference>